<protein>
    <submittedName>
        <fullName evidence="1">Uncharacterized protein</fullName>
    </submittedName>
</protein>
<name>A0AA35XCI4_GEOBA</name>
<accession>A0AA35XCI4</accession>
<evidence type="ECO:0000313" key="2">
    <source>
        <dbReference type="Proteomes" id="UP001174909"/>
    </source>
</evidence>
<dbReference type="AlphaFoldDB" id="A0AA35XCI4"/>
<reference evidence="1" key="1">
    <citation type="submission" date="2023-03" db="EMBL/GenBank/DDBJ databases">
        <authorList>
            <person name="Steffen K."/>
            <person name="Cardenas P."/>
        </authorList>
    </citation>
    <scope>NUCLEOTIDE SEQUENCE</scope>
</reference>
<gene>
    <name evidence="1" type="ORF">GBAR_LOCUS29342</name>
</gene>
<dbReference type="EMBL" id="CASHTH010004114">
    <property type="protein sequence ID" value="CAI8053693.1"/>
    <property type="molecule type" value="Genomic_DNA"/>
</dbReference>
<evidence type="ECO:0000313" key="1">
    <source>
        <dbReference type="EMBL" id="CAI8053693.1"/>
    </source>
</evidence>
<comment type="caution">
    <text evidence="1">The sequence shown here is derived from an EMBL/GenBank/DDBJ whole genome shotgun (WGS) entry which is preliminary data.</text>
</comment>
<dbReference type="Proteomes" id="UP001174909">
    <property type="component" value="Unassembled WGS sequence"/>
</dbReference>
<organism evidence="1 2">
    <name type="scientific">Geodia barretti</name>
    <name type="common">Barrett's horny sponge</name>
    <dbReference type="NCBI Taxonomy" id="519541"/>
    <lineage>
        <taxon>Eukaryota</taxon>
        <taxon>Metazoa</taxon>
        <taxon>Porifera</taxon>
        <taxon>Demospongiae</taxon>
        <taxon>Heteroscleromorpha</taxon>
        <taxon>Tetractinellida</taxon>
        <taxon>Astrophorina</taxon>
        <taxon>Geodiidae</taxon>
        <taxon>Geodia</taxon>
    </lineage>
</organism>
<proteinExistence type="predicted"/>
<sequence>MIVLDRSKVIPQDYHHAGCAYSGDVVARLSTTETTVSVEKADAICDAWNYDTGGRDNVCVGSGEGVRVEEGRREMVSP</sequence>
<keyword evidence="2" id="KW-1185">Reference proteome</keyword>